<comment type="similarity">
    <text evidence="1">Belongs to the ROK (NagC/XylR) family.</text>
</comment>
<dbReference type="PANTHER" id="PTHR18964:SF149">
    <property type="entry name" value="BIFUNCTIONAL UDP-N-ACETYLGLUCOSAMINE 2-EPIMERASE_N-ACETYLMANNOSAMINE KINASE"/>
    <property type="match status" value="1"/>
</dbReference>
<dbReference type="GO" id="GO:0016301">
    <property type="term" value="F:kinase activity"/>
    <property type="evidence" value="ECO:0007669"/>
    <property type="project" value="UniProtKB-KW"/>
</dbReference>
<dbReference type="Pfam" id="PF00480">
    <property type="entry name" value="ROK"/>
    <property type="match status" value="1"/>
</dbReference>
<evidence type="ECO:0000313" key="2">
    <source>
        <dbReference type="EMBL" id="SDY84574.1"/>
    </source>
</evidence>
<dbReference type="InterPro" id="IPR000600">
    <property type="entry name" value="ROK"/>
</dbReference>
<dbReference type="InterPro" id="IPR049874">
    <property type="entry name" value="ROK_cs"/>
</dbReference>
<dbReference type="STRING" id="381665.SAMN05216554_1720"/>
<accession>A0A1H3N727</accession>
<gene>
    <name evidence="2" type="ORF">SAMN05216554_1720</name>
</gene>
<dbReference type="Gene3D" id="1.10.10.10">
    <property type="entry name" value="Winged helix-like DNA-binding domain superfamily/Winged helix DNA-binding domain"/>
    <property type="match status" value="1"/>
</dbReference>
<dbReference type="PROSITE" id="PS01125">
    <property type="entry name" value="ROK"/>
    <property type="match status" value="1"/>
</dbReference>
<dbReference type="PANTHER" id="PTHR18964">
    <property type="entry name" value="ROK (REPRESSOR, ORF, KINASE) FAMILY"/>
    <property type="match status" value="1"/>
</dbReference>
<dbReference type="OrthoDB" id="3464494at2"/>
<dbReference type="SUPFAM" id="SSF53067">
    <property type="entry name" value="Actin-like ATPase domain"/>
    <property type="match status" value="1"/>
</dbReference>
<dbReference type="AlphaFoldDB" id="A0A1H3N727"/>
<dbReference type="Gene3D" id="3.30.420.40">
    <property type="match status" value="2"/>
</dbReference>
<dbReference type="InterPro" id="IPR036388">
    <property type="entry name" value="WH-like_DNA-bd_sf"/>
</dbReference>
<protein>
    <submittedName>
        <fullName evidence="2">Sugar kinase of the NBD/HSP70 family, may contain an N-terminal HTH domain</fullName>
    </submittedName>
</protein>
<proteinExistence type="inferred from homology"/>
<keyword evidence="3" id="KW-1185">Reference proteome</keyword>
<keyword evidence="2" id="KW-0418">Kinase</keyword>
<dbReference type="SUPFAM" id="SSF46785">
    <property type="entry name" value="Winged helix' DNA-binding domain"/>
    <property type="match status" value="1"/>
</dbReference>
<evidence type="ECO:0000313" key="3">
    <source>
        <dbReference type="Proteomes" id="UP000198891"/>
    </source>
</evidence>
<dbReference type="EMBL" id="FNPZ01000001">
    <property type="protein sequence ID" value="SDY84574.1"/>
    <property type="molecule type" value="Genomic_DNA"/>
</dbReference>
<evidence type="ECO:0000256" key="1">
    <source>
        <dbReference type="ARBA" id="ARBA00006479"/>
    </source>
</evidence>
<keyword evidence="2" id="KW-0808">Transferase</keyword>
<dbReference type="InterPro" id="IPR036390">
    <property type="entry name" value="WH_DNA-bd_sf"/>
</dbReference>
<sequence>MRSVTDAVDLLRTASPAAVDVFTRILTRGPLSRTDVARLTGLSQAAITKAVAPMIAAGLVADHHDSAANGNGLPGRPASPVRVVPESLVTLGIKVNPGDIIGVATDVTAGILVTAHLAVVDTGFAAMVDAIADVVQRLRELLGDRAERLAGICVAVSGDVDTVGGVVRESALLGWADEPLGAALHERLGTEVLIENDVRALTIAEHWFGVGVGTSSFAIVTIGSGIGCGLHVNGEVVEGAFGVAGEIGHLPLTSEQYVCTCGRRGCVEAVASSSAIVRAVASAQSTPVATIDDAVALAHAGEPAAVEAFDRAGTVIGTAIATVANLTGPEIVVITGEAVADYDLYDQRLRAAFGAHAFGAAGNCRIVIRPHTFEDWARGAAAAALRALVLQRYAGLGAAPKDTEHTLRGSSAPA</sequence>
<name>A0A1H3N727_9MICO</name>
<dbReference type="InterPro" id="IPR043129">
    <property type="entry name" value="ATPase_NBD"/>
</dbReference>
<dbReference type="Proteomes" id="UP000198891">
    <property type="component" value="Unassembled WGS sequence"/>
</dbReference>
<organism evidence="2 3">
    <name type="scientific">Herbiconiux ginsengi</name>
    <dbReference type="NCBI Taxonomy" id="381665"/>
    <lineage>
        <taxon>Bacteria</taxon>
        <taxon>Bacillati</taxon>
        <taxon>Actinomycetota</taxon>
        <taxon>Actinomycetes</taxon>
        <taxon>Micrococcales</taxon>
        <taxon>Microbacteriaceae</taxon>
        <taxon>Herbiconiux</taxon>
    </lineage>
</organism>
<reference evidence="2 3" key="1">
    <citation type="submission" date="2016-10" db="EMBL/GenBank/DDBJ databases">
        <authorList>
            <person name="de Groot N.N."/>
        </authorList>
    </citation>
    <scope>NUCLEOTIDE SEQUENCE [LARGE SCALE GENOMIC DNA]</scope>
    <source>
        <strain evidence="2 3">CGMCC 4.3491</strain>
    </source>
</reference>